<dbReference type="GO" id="GO:0004715">
    <property type="term" value="F:non-membrane spanning protein tyrosine kinase activity"/>
    <property type="evidence" value="ECO:0007669"/>
    <property type="project" value="UniProtKB-EC"/>
</dbReference>
<comment type="caution">
    <text evidence="10">The sequence shown here is derived from an EMBL/GenBank/DDBJ whole genome shotgun (WGS) entry which is preliminary data.</text>
</comment>
<dbReference type="InterPro" id="IPR001245">
    <property type="entry name" value="Ser-Thr/Tyr_kinase_cat_dom"/>
</dbReference>
<reference evidence="10" key="1">
    <citation type="submission" date="2019-05" db="EMBL/GenBank/DDBJ databases">
        <title>Annotation for the trematode Fasciolopsis buski.</title>
        <authorList>
            <person name="Choi Y.-J."/>
        </authorList>
    </citation>
    <scope>NUCLEOTIDE SEQUENCE</scope>
    <source>
        <strain evidence="10">HT</strain>
        <tissue evidence="10">Whole worm</tissue>
    </source>
</reference>
<evidence type="ECO:0000256" key="4">
    <source>
        <dbReference type="ARBA" id="ARBA00022840"/>
    </source>
</evidence>
<evidence type="ECO:0000256" key="7">
    <source>
        <dbReference type="RuleBase" id="RU362096"/>
    </source>
</evidence>
<evidence type="ECO:0000259" key="9">
    <source>
        <dbReference type="PROSITE" id="PS50011"/>
    </source>
</evidence>
<dbReference type="SMART" id="SM00252">
    <property type="entry name" value="SH2"/>
    <property type="match status" value="1"/>
</dbReference>
<dbReference type="PANTHER" id="PTHR24418">
    <property type="entry name" value="TYROSINE-PROTEIN KINASE"/>
    <property type="match status" value="1"/>
</dbReference>
<keyword evidence="11" id="KW-1185">Reference proteome</keyword>
<organism evidence="10 11">
    <name type="scientific">Fasciolopsis buskii</name>
    <dbReference type="NCBI Taxonomy" id="27845"/>
    <lineage>
        <taxon>Eukaryota</taxon>
        <taxon>Metazoa</taxon>
        <taxon>Spiralia</taxon>
        <taxon>Lophotrochozoa</taxon>
        <taxon>Platyhelminthes</taxon>
        <taxon>Trematoda</taxon>
        <taxon>Digenea</taxon>
        <taxon>Plagiorchiida</taxon>
        <taxon>Echinostomata</taxon>
        <taxon>Echinostomatoidea</taxon>
        <taxon>Fasciolidae</taxon>
        <taxon>Fasciolopsis</taxon>
    </lineage>
</organism>
<dbReference type="SMART" id="SM00219">
    <property type="entry name" value="TyrKc"/>
    <property type="match status" value="1"/>
</dbReference>
<dbReference type="EMBL" id="LUCM01008200">
    <property type="protein sequence ID" value="KAA0188794.1"/>
    <property type="molecule type" value="Genomic_DNA"/>
</dbReference>
<gene>
    <name evidence="10" type="ORF">FBUS_09704</name>
</gene>
<keyword evidence="2 7" id="KW-0547">Nucleotide-binding</keyword>
<proteinExistence type="inferred from homology"/>
<dbReference type="Pfam" id="PF00017">
    <property type="entry name" value="SH2"/>
    <property type="match status" value="1"/>
</dbReference>
<dbReference type="PRINTS" id="PR00401">
    <property type="entry name" value="SH2DOMAIN"/>
</dbReference>
<evidence type="ECO:0000313" key="11">
    <source>
        <dbReference type="Proteomes" id="UP000728185"/>
    </source>
</evidence>
<keyword evidence="1 7" id="KW-0808">Transferase</keyword>
<dbReference type="InterPro" id="IPR000719">
    <property type="entry name" value="Prot_kinase_dom"/>
</dbReference>
<dbReference type="Pfam" id="PF07714">
    <property type="entry name" value="PK_Tyr_Ser-Thr"/>
    <property type="match status" value="1"/>
</dbReference>
<dbReference type="PROSITE" id="PS50011">
    <property type="entry name" value="PROTEIN_KINASE_DOM"/>
    <property type="match status" value="1"/>
</dbReference>
<protein>
    <recommendedName>
        <fullName evidence="7">Tyrosine-protein kinase</fullName>
        <ecNumber evidence="7">2.7.10.2</ecNumber>
    </recommendedName>
</protein>
<evidence type="ECO:0000256" key="6">
    <source>
        <dbReference type="PROSITE-ProRule" id="PRU00191"/>
    </source>
</evidence>
<evidence type="ECO:0000313" key="10">
    <source>
        <dbReference type="EMBL" id="KAA0188794.1"/>
    </source>
</evidence>
<keyword evidence="3 7" id="KW-0418">Kinase</keyword>
<comment type="similarity">
    <text evidence="7">Belongs to the protein kinase superfamily. Tyr protein kinase family.</text>
</comment>
<dbReference type="InterPro" id="IPR011009">
    <property type="entry name" value="Kinase-like_dom_sf"/>
</dbReference>
<sequence length="290" mass="32795">MSHMSRIDSERLLLLSSNSRGTFHIWSNKTFQGGLTLSFRDQEQTSNLNGTGIRETVKHYRVRYCDPTGAYYITTTCEFNSLHNFVKFYSADANGLFYHHTLACPLPVPAATDLSARTNDQQRIPKTSVVLSKQLDFGQFGELWPERWNSTTEVAVKTLKAGTMAAKEFPKEARIMLAARHPMLVRPYALCRDDIHVVSEFMSSGGLLHCLRDGPGKNLETNALVDRMPQISSGNAFLKKENHIQREFVACKILVGENNYVQLDDLGLARVVETNYLTYMAHKSMKILIK</sequence>
<dbReference type="SUPFAM" id="SSF56112">
    <property type="entry name" value="Protein kinase-like (PK-like)"/>
    <property type="match status" value="1"/>
</dbReference>
<dbReference type="InterPro" id="IPR050198">
    <property type="entry name" value="Non-receptor_tyrosine_kinases"/>
</dbReference>
<accession>A0A8E0RV38</accession>
<dbReference type="Proteomes" id="UP000728185">
    <property type="component" value="Unassembled WGS sequence"/>
</dbReference>
<comment type="catalytic activity">
    <reaction evidence="7">
        <text>L-tyrosyl-[protein] + ATP = O-phospho-L-tyrosyl-[protein] + ADP + H(+)</text>
        <dbReference type="Rhea" id="RHEA:10596"/>
        <dbReference type="Rhea" id="RHEA-COMP:10136"/>
        <dbReference type="Rhea" id="RHEA-COMP:20101"/>
        <dbReference type="ChEBI" id="CHEBI:15378"/>
        <dbReference type="ChEBI" id="CHEBI:30616"/>
        <dbReference type="ChEBI" id="CHEBI:46858"/>
        <dbReference type="ChEBI" id="CHEBI:61978"/>
        <dbReference type="ChEBI" id="CHEBI:456216"/>
        <dbReference type="EC" id="2.7.10.2"/>
    </reaction>
</comment>
<feature type="domain" description="Protein kinase" evidence="9">
    <location>
        <begin position="129"/>
        <end position="290"/>
    </location>
</feature>
<keyword evidence="5 7" id="KW-0829">Tyrosine-protein kinase</keyword>
<dbReference type="InterPro" id="IPR020635">
    <property type="entry name" value="Tyr_kinase_cat_dom"/>
</dbReference>
<evidence type="ECO:0000259" key="8">
    <source>
        <dbReference type="PROSITE" id="PS50001"/>
    </source>
</evidence>
<keyword evidence="4 7" id="KW-0067">ATP-binding</keyword>
<evidence type="ECO:0000256" key="1">
    <source>
        <dbReference type="ARBA" id="ARBA00022679"/>
    </source>
</evidence>
<feature type="domain" description="SH2" evidence="8">
    <location>
        <begin position="1"/>
        <end position="106"/>
    </location>
</feature>
<dbReference type="SUPFAM" id="SSF55550">
    <property type="entry name" value="SH2 domain"/>
    <property type="match status" value="1"/>
</dbReference>
<name>A0A8E0RV38_9TREM</name>
<dbReference type="InterPro" id="IPR036860">
    <property type="entry name" value="SH2_dom_sf"/>
</dbReference>
<evidence type="ECO:0000256" key="3">
    <source>
        <dbReference type="ARBA" id="ARBA00022777"/>
    </source>
</evidence>
<dbReference type="InterPro" id="IPR000980">
    <property type="entry name" value="SH2"/>
</dbReference>
<dbReference type="GO" id="GO:0005524">
    <property type="term" value="F:ATP binding"/>
    <property type="evidence" value="ECO:0007669"/>
    <property type="project" value="UniProtKB-KW"/>
</dbReference>
<dbReference type="AlphaFoldDB" id="A0A8E0RV38"/>
<dbReference type="OrthoDB" id="28230at2759"/>
<evidence type="ECO:0000256" key="2">
    <source>
        <dbReference type="ARBA" id="ARBA00022741"/>
    </source>
</evidence>
<keyword evidence="6" id="KW-0727">SH2 domain</keyword>
<dbReference type="Gene3D" id="1.10.510.10">
    <property type="entry name" value="Transferase(Phosphotransferase) domain 1"/>
    <property type="match status" value="1"/>
</dbReference>
<dbReference type="Gene3D" id="3.30.505.10">
    <property type="entry name" value="SH2 domain"/>
    <property type="match status" value="1"/>
</dbReference>
<dbReference type="EC" id="2.7.10.2" evidence="7"/>
<evidence type="ECO:0000256" key="5">
    <source>
        <dbReference type="ARBA" id="ARBA00023137"/>
    </source>
</evidence>
<dbReference type="PROSITE" id="PS50001">
    <property type="entry name" value="SH2"/>
    <property type="match status" value="1"/>
</dbReference>